<gene>
    <name evidence="3" type="ORF">NDI56_07475</name>
</gene>
<evidence type="ECO:0000256" key="1">
    <source>
        <dbReference type="SAM" id="Phobius"/>
    </source>
</evidence>
<feature type="transmembrane region" description="Helical" evidence="1">
    <location>
        <begin position="35"/>
        <end position="54"/>
    </location>
</feature>
<keyword evidence="1" id="KW-0472">Membrane</keyword>
<accession>A0ABU2FBL9</accession>
<evidence type="ECO:0000313" key="3">
    <source>
        <dbReference type="EMBL" id="MDS0259231.1"/>
    </source>
</evidence>
<feature type="transmembrane region" description="Helical" evidence="1">
    <location>
        <begin position="132"/>
        <end position="165"/>
    </location>
</feature>
<organism evidence="3 4">
    <name type="scientific">Haloarcula saliterrae</name>
    <dbReference type="NCBI Taxonomy" id="2950534"/>
    <lineage>
        <taxon>Archaea</taxon>
        <taxon>Methanobacteriati</taxon>
        <taxon>Methanobacteriota</taxon>
        <taxon>Stenosarchaea group</taxon>
        <taxon>Halobacteria</taxon>
        <taxon>Halobacteriales</taxon>
        <taxon>Haloarculaceae</taxon>
        <taxon>Haloarcula</taxon>
    </lineage>
</organism>
<name>A0ABU2FBL9_9EURY</name>
<dbReference type="EMBL" id="JAMQON010000001">
    <property type="protein sequence ID" value="MDS0259231.1"/>
    <property type="molecule type" value="Genomic_DNA"/>
</dbReference>
<keyword evidence="1" id="KW-0812">Transmembrane</keyword>
<feature type="transmembrane region" description="Helical" evidence="1">
    <location>
        <begin position="101"/>
        <end position="120"/>
    </location>
</feature>
<proteinExistence type="predicted"/>
<reference evidence="3 4" key="1">
    <citation type="submission" date="2022-06" db="EMBL/GenBank/DDBJ databases">
        <title>Haloarcula sp. a new haloarchaeum isolate from saline soil.</title>
        <authorList>
            <person name="Strakova D."/>
            <person name="Galisteo C."/>
            <person name="Sanchez-Porro C."/>
            <person name="Ventosa A."/>
        </authorList>
    </citation>
    <scope>NUCLEOTIDE SEQUENCE [LARGE SCALE GENOMIC DNA]</scope>
    <source>
        <strain evidence="3 4">S1CR25-12</strain>
    </source>
</reference>
<protein>
    <recommendedName>
        <fullName evidence="2">DUF8173 domain-containing protein</fullName>
    </recommendedName>
</protein>
<evidence type="ECO:0000259" key="2">
    <source>
        <dbReference type="Pfam" id="PF26514"/>
    </source>
</evidence>
<dbReference type="Proteomes" id="UP001259659">
    <property type="component" value="Unassembled WGS sequence"/>
</dbReference>
<dbReference type="Pfam" id="PF26514">
    <property type="entry name" value="DUF8173"/>
    <property type="match status" value="1"/>
</dbReference>
<dbReference type="RefSeq" id="WP_310918817.1">
    <property type="nucleotide sequence ID" value="NZ_JAMQON010000001.1"/>
</dbReference>
<keyword evidence="4" id="KW-1185">Reference proteome</keyword>
<dbReference type="InterPro" id="IPR058486">
    <property type="entry name" value="DUF8173"/>
</dbReference>
<evidence type="ECO:0000313" key="4">
    <source>
        <dbReference type="Proteomes" id="UP001259659"/>
    </source>
</evidence>
<comment type="caution">
    <text evidence="3">The sequence shown here is derived from an EMBL/GenBank/DDBJ whole genome shotgun (WGS) entry which is preliminary data.</text>
</comment>
<feature type="transmembrane region" description="Helical" evidence="1">
    <location>
        <begin position="66"/>
        <end position="95"/>
    </location>
</feature>
<feature type="domain" description="DUF8173" evidence="2">
    <location>
        <begin position="27"/>
        <end position="167"/>
    </location>
</feature>
<keyword evidence="1" id="KW-1133">Transmembrane helix</keyword>
<sequence>MNVGPLSWLAVLQLSTEFGVDVPGYVGLTGTAVGAFLSTLVVGAILVAVAPAYTERKIATLLEEPVGSFIYGFVSLGLLVLVIFVLVLTIVGIVVALPLVLVAYVVWVVGASIAYLAIGARLVGREDGWTKPLFAGAAINGVLTLTGIGGLVTFAIGAAGFGAVLRDYL</sequence>